<dbReference type="AlphaFoldDB" id="A0A9Q9WQJ5"/>
<feature type="coiled-coil region" evidence="1">
    <location>
        <begin position="115"/>
        <end position="149"/>
    </location>
</feature>
<dbReference type="RefSeq" id="XP_042587734.1">
    <property type="nucleotide sequence ID" value="XM_042731800.1"/>
</dbReference>
<keyword evidence="1" id="KW-0175">Coiled coil</keyword>
<reference evidence="3" key="1">
    <citation type="submission" date="2025-08" db="UniProtKB">
        <authorList>
            <consortium name="RefSeq"/>
        </authorList>
    </citation>
    <scope>IDENTIFICATION</scope>
    <source>
        <tissue evidence="3">Muscle</tissue>
    </source>
</reference>
<sequence length="225" mass="25939">MAFQGQYSDSVDQEIMEIQALQIKDTLLRLNDKGFNLKWKNNEIISWFLAEGKKLTSKAKYKKIPTAIVYLLRKNDLETIAENERAITSIKEIEKARSEELQKLRAQVEAFTFERQGWARQSEMMSRKIEELQNKLQNGNNYISALEDCCDNAGFPVAAVKQAALDETFDYDRNSDSDDDDVTALECQTRRETRNRDPVQRHGEQNQLSPIKTRAKLSEKPSKSV</sequence>
<protein>
    <submittedName>
        <fullName evidence="3">Uncharacterized protein LOC122138524</fullName>
    </submittedName>
</protein>
<organism evidence="3">
    <name type="scientific">Cyprinus carpio</name>
    <name type="common">Common carp</name>
    <dbReference type="NCBI Taxonomy" id="7962"/>
    <lineage>
        <taxon>Eukaryota</taxon>
        <taxon>Metazoa</taxon>
        <taxon>Chordata</taxon>
        <taxon>Craniata</taxon>
        <taxon>Vertebrata</taxon>
        <taxon>Euteleostomi</taxon>
        <taxon>Actinopterygii</taxon>
        <taxon>Neopterygii</taxon>
        <taxon>Teleostei</taxon>
        <taxon>Ostariophysi</taxon>
        <taxon>Cypriniformes</taxon>
        <taxon>Cyprinidae</taxon>
        <taxon>Cyprininae</taxon>
        <taxon>Cyprinus</taxon>
    </lineage>
</organism>
<feature type="region of interest" description="Disordered" evidence="2">
    <location>
        <begin position="187"/>
        <end position="225"/>
    </location>
</feature>
<evidence type="ECO:0000313" key="3">
    <source>
        <dbReference type="RefSeq" id="XP_042587734.1"/>
    </source>
</evidence>
<feature type="compositionally biased region" description="Basic and acidic residues" evidence="2">
    <location>
        <begin position="216"/>
        <end position="225"/>
    </location>
</feature>
<dbReference type="GeneID" id="122138524"/>
<gene>
    <name evidence="3" type="primary">LOC122138524</name>
</gene>
<evidence type="ECO:0000256" key="1">
    <source>
        <dbReference type="SAM" id="Coils"/>
    </source>
</evidence>
<dbReference type="KEGG" id="ccar:122138524"/>
<accession>A0A9Q9WQJ5</accession>
<evidence type="ECO:0000256" key="2">
    <source>
        <dbReference type="SAM" id="MobiDB-lite"/>
    </source>
</evidence>
<proteinExistence type="predicted"/>
<dbReference type="Proteomes" id="UP001155660">
    <property type="component" value="Chromosome B9"/>
</dbReference>
<dbReference type="OrthoDB" id="8939096at2759"/>
<name>A0A9Q9WQJ5_CYPCA</name>
<feature type="compositionally biased region" description="Basic and acidic residues" evidence="2">
    <location>
        <begin position="188"/>
        <end position="204"/>
    </location>
</feature>